<evidence type="ECO:0000313" key="1">
    <source>
        <dbReference type="EMBL" id="PVU99573.1"/>
    </source>
</evidence>
<evidence type="ECO:0000313" key="2">
    <source>
        <dbReference type="Proteomes" id="UP000245699"/>
    </source>
</evidence>
<dbReference type="EMBL" id="MBFT01000028">
    <property type="protein sequence ID" value="PVU99573.1"/>
    <property type="molecule type" value="Genomic_DNA"/>
</dbReference>
<dbReference type="OrthoDB" id="5586015at2759"/>
<gene>
    <name evidence="1" type="ORF">BB559_000589</name>
</gene>
<name>A0A2T9Z4Q0_9FUNG</name>
<dbReference type="InterPro" id="IPR013962">
    <property type="entry name" value="DASH_Dam1"/>
</dbReference>
<dbReference type="AlphaFoldDB" id="A0A2T9Z4Q0"/>
<sequence>MFLDSNKINTTTNDDFVECIIPELLQLKNKLSQMNSMLPQLDKIQTSLSTFNRNFAFYMQGLMLYSQTVEFPEAPNDATMNILMRPKTPPPSSPNIESEQTLEFDSDIGLETTEPVYQNEPVQEQKPKTIIKSRSNSNIGNNRRKTALNVKKYIDVLPSRYRSMPHKSILETILKELNTNPEGIYLHELMRDVGGGLSKSKWTEYMNVLVKFDVVSKINRKGFLYILNTD</sequence>
<reference evidence="1 2" key="1">
    <citation type="journal article" date="2018" name="MBio">
        <title>Comparative Genomics Reveals the Core Gene Toolbox for the Fungus-Insect Symbiosis.</title>
        <authorList>
            <person name="Wang Y."/>
            <person name="Stata M."/>
            <person name="Wang W."/>
            <person name="Stajich J.E."/>
            <person name="White M.M."/>
            <person name="Moncalvo J.M."/>
        </authorList>
    </citation>
    <scope>NUCLEOTIDE SEQUENCE [LARGE SCALE GENOMIC DNA]</scope>
    <source>
        <strain evidence="1 2">AUS-77-4</strain>
    </source>
</reference>
<accession>A0A2T9Z4Q0</accession>
<dbReference type="GO" id="GO:0072686">
    <property type="term" value="C:mitotic spindle"/>
    <property type="evidence" value="ECO:0007669"/>
    <property type="project" value="InterPro"/>
</dbReference>
<keyword evidence="2" id="KW-1185">Reference proteome</keyword>
<dbReference type="Proteomes" id="UP000245699">
    <property type="component" value="Unassembled WGS sequence"/>
</dbReference>
<dbReference type="GO" id="GO:0042729">
    <property type="term" value="C:DASH complex"/>
    <property type="evidence" value="ECO:0007669"/>
    <property type="project" value="InterPro"/>
</dbReference>
<comment type="caution">
    <text evidence="1">The sequence shown here is derived from an EMBL/GenBank/DDBJ whole genome shotgun (WGS) entry which is preliminary data.</text>
</comment>
<dbReference type="Pfam" id="PF08653">
    <property type="entry name" value="DASH_Dam1"/>
    <property type="match status" value="1"/>
</dbReference>
<organism evidence="1 2">
    <name type="scientific">Furculomyces boomerangus</name>
    <dbReference type="NCBI Taxonomy" id="61424"/>
    <lineage>
        <taxon>Eukaryota</taxon>
        <taxon>Fungi</taxon>
        <taxon>Fungi incertae sedis</taxon>
        <taxon>Zoopagomycota</taxon>
        <taxon>Kickxellomycotina</taxon>
        <taxon>Harpellomycetes</taxon>
        <taxon>Harpellales</taxon>
        <taxon>Harpellaceae</taxon>
        <taxon>Furculomyces</taxon>
    </lineage>
</organism>
<dbReference type="STRING" id="61424.A0A2T9Z4Q0"/>
<proteinExistence type="predicted"/>
<protein>
    <submittedName>
        <fullName evidence="1">Uncharacterized protein</fullName>
    </submittedName>
</protein>
<dbReference type="GO" id="GO:0008608">
    <property type="term" value="P:attachment of spindle microtubules to kinetochore"/>
    <property type="evidence" value="ECO:0007669"/>
    <property type="project" value="InterPro"/>
</dbReference>